<accession>A0A9X8CXF4</accession>
<dbReference type="GO" id="GO:0009279">
    <property type="term" value="C:cell outer membrane"/>
    <property type="evidence" value="ECO:0007669"/>
    <property type="project" value="TreeGrafter"/>
</dbReference>
<dbReference type="Proteomes" id="UP000265619">
    <property type="component" value="Unassembled WGS sequence"/>
</dbReference>
<feature type="domain" description="LPS-assembly protein LptD central" evidence="1">
    <location>
        <begin position="56"/>
        <end position="148"/>
    </location>
</feature>
<dbReference type="Pfam" id="PF19838">
    <property type="entry name" value="LptD_2"/>
    <property type="match status" value="1"/>
</dbReference>
<comment type="caution">
    <text evidence="2">The sequence shown here is derived from an EMBL/GenBank/DDBJ whole genome shotgun (WGS) entry which is preliminary data.</text>
</comment>
<gene>
    <name evidence="2" type="ORF">D3H34_33785</name>
</gene>
<dbReference type="AlphaFoldDB" id="A0A9X8CXF4"/>
<keyword evidence="3" id="KW-1185">Reference proteome</keyword>
<evidence type="ECO:0000259" key="1">
    <source>
        <dbReference type="Pfam" id="PF19838"/>
    </source>
</evidence>
<feature type="non-terminal residue" evidence="2">
    <location>
        <position position="171"/>
    </location>
</feature>
<sequence>GDSSEVEFLDRERSIVYNATYTTCQRDNEASWEPDWVLKAQSIHLDQGEQVGYARGAKLQFKGVTVLPIPVVSFPLSDQRKSGLLPLTIGLDNVSGFEYTQPYYWNIAPNRDATLSSTLMTKRGVNLGAEFRYLEPTYQGKLQLEYMPGDRLRDRDRWSYGLQHQGQITSP</sequence>
<feature type="non-terminal residue" evidence="2">
    <location>
        <position position="1"/>
    </location>
</feature>
<reference evidence="2 3" key="1">
    <citation type="submission" date="2018-09" db="EMBL/GenBank/DDBJ databases">
        <title>Acidovorax cavernicola nov. sp. isolated from Gruta de las Maravillas (Aracena, Spain).</title>
        <authorList>
            <person name="Jurado V."/>
            <person name="Gutierrez-Patricio S."/>
            <person name="Gonzalez-Pimentel J.L."/>
            <person name="Miller A.Z."/>
            <person name="Laiz L."/>
            <person name="Saiz-Jimenez C."/>
        </authorList>
    </citation>
    <scope>NUCLEOTIDE SEQUENCE [LARGE SCALE GENOMIC DNA]</scope>
    <source>
        <strain evidence="2 3">1011MAR4D40.2</strain>
    </source>
</reference>
<dbReference type="InterPro" id="IPR050218">
    <property type="entry name" value="LptD"/>
</dbReference>
<dbReference type="PANTHER" id="PTHR30189:SF1">
    <property type="entry name" value="LPS-ASSEMBLY PROTEIN LPTD"/>
    <property type="match status" value="1"/>
</dbReference>
<dbReference type="GO" id="GO:1990351">
    <property type="term" value="C:transporter complex"/>
    <property type="evidence" value="ECO:0007669"/>
    <property type="project" value="TreeGrafter"/>
</dbReference>
<dbReference type="EMBL" id="QXMN01000384">
    <property type="protein sequence ID" value="RIX67328.1"/>
    <property type="molecule type" value="Genomic_DNA"/>
</dbReference>
<evidence type="ECO:0000313" key="3">
    <source>
        <dbReference type="Proteomes" id="UP000265619"/>
    </source>
</evidence>
<name>A0A9X8CXF4_9BURK</name>
<protein>
    <submittedName>
        <fullName evidence="2">LPS-assembly protein LptD</fullName>
    </submittedName>
</protein>
<evidence type="ECO:0000313" key="2">
    <source>
        <dbReference type="EMBL" id="RIX67328.1"/>
    </source>
</evidence>
<proteinExistence type="predicted"/>
<dbReference type="RefSeq" id="WP_286186610.1">
    <property type="nucleotide sequence ID" value="NZ_QXMN01000384.1"/>
</dbReference>
<dbReference type="PANTHER" id="PTHR30189">
    <property type="entry name" value="LPS-ASSEMBLY PROTEIN"/>
    <property type="match status" value="1"/>
</dbReference>
<dbReference type="InterPro" id="IPR045659">
    <property type="entry name" value="LptD_2"/>
</dbReference>
<organism evidence="2 3">
    <name type="scientific">Acidovorax cavernicola</name>
    <dbReference type="NCBI Taxonomy" id="1675792"/>
    <lineage>
        <taxon>Bacteria</taxon>
        <taxon>Pseudomonadati</taxon>
        <taxon>Pseudomonadota</taxon>
        <taxon>Betaproteobacteria</taxon>
        <taxon>Burkholderiales</taxon>
        <taxon>Comamonadaceae</taxon>
        <taxon>Acidovorax</taxon>
    </lineage>
</organism>